<dbReference type="EMBL" id="JANTQA010000047">
    <property type="protein sequence ID" value="KAJ3432118.1"/>
    <property type="molecule type" value="Genomic_DNA"/>
</dbReference>
<reference evidence="2" key="1">
    <citation type="submission" date="2022-08" db="EMBL/GenBank/DDBJ databases">
        <title>Novel sulphate-reducing endosymbionts in the free-living metamonad Anaeramoeba.</title>
        <authorList>
            <person name="Jerlstrom-Hultqvist J."/>
            <person name="Cepicka I."/>
            <person name="Gallot-Lavallee L."/>
            <person name="Salas-Leiva D."/>
            <person name="Curtis B.A."/>
            <person name="Zahonova K."/>
            <person name="Pipaliya S."/>
            <person name="Dacks J."/>
            <person name="Roger A.J."/>
        </authorList>
    </citation>
    <scope>NUCLEOTIDE SEQUENCE</scope>
    <source>
        <strain evidence="2">Busselton2</strain>
    </source>
</reference>
<proteinExistence type="predicted"/>
<sequence>MSKRKNKTSRKKKAKKKETTVSKSDKNIKKLNKLPFKHNTPNIESLSPTLFYEFSNDLGLKDKNAYNDTQVHQELEILQELSQQTNSGKELITMLYTHRGIALSISNSKNETKDKRYEDSNTMKEFHEINKELLEPLFDKAENIFNFGSDTVEQITSLVRRILNKEIPIFTSNLKKYLTELLDSYIVLDLLIANKSSFSNDFTHYKRECSINQEQDLEQTTRLQRMHEISMFLANKYSLTSNLKTELIKINGFEQPLIDLINYLVNRYQEQIYFTTSEKHQILRTIVIILILLDQKEEKNNAFNMKGVPIKKIGKFIKWTPCILYCGDMAMKLEELLLQSFHFNQNPNIFSNIDERKVQEKYLLTSHIKKERENHNNYISFLYNTLNILNIKDKLKKKMEHKEREEIIQMVMRGFRLISNWSTMVIEQLAWKYTHPNTSKKLSKETSGYERVVRYNYTNKEKEILIEFISMIKGLASILTSKEGYLAPIIRVYLYECIQEFAQNTIRPIVKRSSKKQKKKKEVFETIMFLRTVLADWKEGKEPKDAAVMGKSYKGTFSYESKKVGICQSLFTLIPSLLETYYDEKAEGMKGGFRKEKNFKNTEVKILQDFVSQMWSWKYLLEYSKTIIQTTDLGIMWYREFNLALNQKVQFPIEMSLPWILTKYALSMKTSHVTELMLYPLSLYNDAADSALYVFRQQFLYDEIEAEIDLCFEQLTFTLTEEIFSHYKKVAAILLLETQYKKEMKAVNPNLKFVPPKSRYSVLMKQRHFHLLGRVVNLTELLTQRLNNVFRENIDWAIRKFESSELSGIIELDFQLKNIKLAHELLSEHLFLDSYDSMYKEVNQSMSLKSLQGRVIIHCIYEFIEDLATNFVYNSITQRFIRSQLTFVDEVQRAKMGKVPELFQFGDTELTDLYDEIFELYRGFIGTVHIATILRIVNEDNLPLIAQECLTSVELKIQNVLAPYVEELLTAIYTKTALPSMDNYGIDGCFGGFELSLNDLREYSELESKVYQNFRELGNTIILMYLFEQAMPQLKVKTFINSAPFLCVIPKDEFNKRAKMSLKKEGSSSTKKRKTKKKSEDQDLDENSQEYQEKKNQLIEKMKAKRKNKSLTKVVEKLMGSIQDFGIQKSENLIKDLITSCEKTEELYKTNETPISLFSATLLHVNKMLDPVREKWLGNRENGLPNIELSNEFYRLWSALQFLFCLKISEKDIKEFKKQNKLSQDKTWVYDVLLLTNQETYGDGFAWAGATIIHFLGQREMFDALDYSYHIMNANEALEEKAVKKDHIFFLKGTQRMKELNDMIFGILTSYAPLKDPKVFEFDPPTREQLNNLSKTKMMN</sequence>
<evidence type="ECO:0000313" key="3">
    <source>
        <dbReference type="Proteomes" id="UP001146793"/>
    </source>
</evidence>
<dbReference type="GO" id="GO:0031267">
    <property type="term" value="F:small GTPase binding"/>
    <property type="evidence" value="ECO:0007669"/>
    <property type="project" value="InterPro"/>
</dbReference>
<dbReference type="PRINTS" id="PR01698">
    <property type="entry name" value="CYTOFMRPINTP"/>
</dbReference>
<dbReference type="PIRSF" id="PIRSF008153">
    <property type="entry name" value="FMR1_interacting"/>
    <property type="match status" value="1"/>
</dbReference>
<protein>
    <submittedName>
        <fullName evidence="2">Cytoplasmic fmr1-interacting protein-related</fullName>
    </submittedName>
</protein>
<dbReference type="PANTHER" id="PTHR12195">
    <property type="entry name" value="CYTOPLASMIC FMR1-INTERACTING PROTEIN-RELATED"/>
    <property type="match status" value="1"/>
</dbReference>
<dbReference type="Proteomes" id="UP001146793">
    <property type="component" value="Unassembled WGS sequence"/>
</dbReference>
<evidence type="ECO:0000313" key="2">
    <source>
        <dbReference type="EMBL" id="KAJ3432118.1"/>
    </source>
</evidence>
<feature type="compositionally biased region" description="Basic and acidic residues" evidence="1">
    <location>
        <begin position="17"/>
        <end position="26"/>
    </location>
</feature>
<dbReference type="InterPro" id="IPR008081">
    <property type="entry name" value="Cytoplasmic_FMR1-int"/>
</dbReference>
<accession>A0AAV7YQS4</accession>
<name>A0AAV7YQS4_9EUKA</name>
<comment type="caution">
    <text evidence="2">The sequence shown here is derived from an EMBL/GenBank/DDBJ whole genome shotgun (WGS) entry which is preliminary data.</text>
</comment>
<feature type="region of interest" description="Disordered" evidence="1">
    <location>
        <begin position="1060"/>
        <end position="1092"/>
    </location>
</feature>
<gene>
    <name evidence="2" type="ORF">M0812_21049</name>
</gene>
<feature type="region of interest" description="Disordered" evidence="1">
    <location>
        <begin position="1"/>
        <end position="26"/>
    </location>
</feature>
<dbReference type="GO" id="GO:0030833">
    <property type="term" value="P:regulation of actin filament polymerization"/>
    <property type="evidence" value="ECO:0007669"/>
    <property type="project" value="InterPro"/>
</dbReference>
<feature type="compositionally biased region" description="Basic residues" evidence="1">
    <location>
        <begin position="1"/>
        <end position="16"/>
    </location>
</feature>
<dbReference type="Pfam" id="PF05994">
    <property type="entry name" value="FragX_IP"/>
    <property type="match status" value="1"/>
</dbReference>
<evidence type="ECO:0000256" key="1">
    <source>
        <dbReference type="SAM" id="MobiDB-lite"/>
    </source>
</evidence>
<organism evidence="2 3">
    <name type="scientific">Anaeramoeba flamelloides</name>
    <dbReference type="NCBI Taxonomy" id="1746091"/>
    <lineage>
        <taxon>Eukaryota</taxon>
        <taxon>Metamonada</taxon>
        <taxon>Anaeramoebidae</taxon>
        <taxon>Anaeramoeba</taxon>
    </lineage>
</organism>